<dbReference type="GO" id="GO:0003723">
    <property type="term" value="F:RNA binding"/>
    <property type="evidence" value="ECO:0007669"/>
    <property type="project" value="InterPro"/>
</dbReference>
<dbReference type="InterPro" id="IPR046848">
    <property type="entry name" value="E_motif"/>
</dbReference>
<accession>A0A2P5D8F9</accession>
<dbReference type="PANTHER" id="PTHR47926:SF418">
    <property type="entry name" value="(WILD MALAYSIAN BANANA) HYPOTHETICAL PROTEIN"/>
    <property type="match status" value="1"/>
</dbReference>
<dbReference type="InterPro" id="IPR011990">
    <property type="entry name" value="TPR-like_helical_dom_sf"/>
</dbReference>
<keyword evidence="2" id="KW-1185">Reference proteome</keyword>
<dbReference type="PANTHER" id="PTHR47926">
    <property type="entry name" value="PENTATRICOPEPTIDE REPEAT-CONTAINING PROTEIN"/>
    <property type="match status" value="1"/>
</dbReference>
<gene>
    <name evidence="1" type="ORF">PanWU01x14_086880</name>
</gene>
<dbReference type="Gene3D" id="1.25.40.10">
    <property type="entry name" value="Tetratricopeptide repeat domain"/>
    <property type="match status" value="1"/>
</dbReference>
<dbReference type="Pfam" id="PF20431">
    <property type="entry name" value="E_motif"/>
    <property type="match status" value="1"/>
</dbReference>
<organism evidence="1 2">
    <name type="scientific">Parasponia andersonii</name>
    <name type="common">Sponia andersonii</name>
    <dbReference type="NCBI Taxonomy" id="3476"/>
    <lineage>
        <taxon>Eukaryota</taxon>
        <taxon>Viridiplantae</taxon>
        <taxon>Streptophyta</taxon>
        <taxon>Embryophyta</taxon>
        <taxon>Tracheophyta</taxon>
        <taxon>Spermatophyta</taxon>
        <taxon>Magnoliopsida</taxon>
        <taxon>eudicotyledons</taxon>
        <taxon>Gunneridae</taxon>
        <taxon>Pentapetalae</taxon>
        <taxon>rosids</taxon>
        <taxon>fabids</taxon>
        <taxon>Rosales</taxon>
        <taxon>Cannabaceae</taxon>
        <taxon>Parasponia</taxon>
    </lineage>
</organism>
<comment type="caution">
    <text evidence="1">The sequence shown here is derived from an EMBL/GenBank/DDBJ whole genome shotgun (WGS) entry which is preliminary data.</text>
</comment>
<evidence type="ECO:0008006" key="3">
    <source>
        <dbReference type="Google" id="ProtNLM"/>
    </source>
</evidence>
<evidence type="ECO:0000313" key="1">
    <source>
        <dbReference type="EMBL" id="PON69565.1"/>
    </source>
</evidence>
<dbReference type="Proteomes" id="UP000237105">
    <property type="component" value="Unassembled WGS sequence"/>
</dbReference>
<evidence type="ECO:0000313" key="2">
    <source>
        <dbReference type="Proteomes" id="UP000237105"/>
    </source>
</evidence>
<dbReference type="InterPro" id="IPR046960">
    <property type="entry name" value="PPR_At4g14850-like_plant"/>
</dbReference>
<dbReference type="OrthoDB" id="1166592at2759"/>
<protein>
    <recommendedName>
        <fullName evidence="3">Tetratricopeptide-like helical domain containing protein</fullName>
    </recommendedName>
</protein>
<reference evidence="2" key="1">
    <citation type="submission" date="2016-06" db="EMBL/GenBank/DDBJ databases">
        <title>Parallel loss of symbiosis genes in relatives of nitrogen-fixing non-legume Parasponia.</title>
        <authorList>
            <person name="Van Velzen R."/>
            <person name="Holmer R."/>
            <person name="Bu F."/>
            <person name="Rutten L."/>
            <person name="Van Zeijl A."/>
            <person name="Liu W."/>
            <person name="Santuari L."/>
            <person name="Cao Q."/>
            <person name="Sharma T."/>
            <person name="Shen D."/>
            <person name="Roswanjaya Y."/>
            <person name="Wardhani T."/>
            <person name="Kalhor M.S."/>
            <person name="Jansen J."/>
            <person name="Van den Hoogen J."/>
            <person name="Gungor B."/>
            <person name="Hartog M."/>
            <person name="Hontelez J."/>
            <person name="Verver J."/>
            <person name="Yang W.-C."/>
            <person name="Schijlen E."/>
            <person name="Repin R."/>
            <person name="Schilthuizen M."/>
            <person name="Schranz E."/>
            <person name="Heidstra R."/>
            <person name="Miyata K."/>
            <person name="Fedorova E."/>
            <person name="Kohlen W."/>
            <person name="Bisseling T."/>
            <person name="Smit S."/>
            <person name="Geurts R."/>
        </authorList>
    </citation>
    <scope>NUCLEOTIDE SEQUENCE [LARGE SCALE GENOMIC DNA]</scope>
    <source>
        <strain evidence="2">cv. WU1-14</strain>
    </source>
</reference>
<name>A0A2P5D8F9_PARAD</name>
<dbReference type="AlphaFoldDB" id="A0A2P5D8F9"/>
<dbReference type="GO" id="GO:0009451">
    <property type="term" value="P:RNA modification"/>
    <property type="evidence" value="ECO:0007669"/>
    <property type="project" value="InterPro"/>
</dbReference>
<sequence length="106" mass="11980">MTQIHGLNPGHEHYACLVDLIGRAGGLDEARREVAKKLFELEPDNGGNYVLLSNMYKDNGSLEEADEITRSMGINRIRKDHGCCWIDVDNKTFVFTVNDKLNLRMA</sequence>
<proteinExistence type="predicted"/>
<dbReference type="STRING" id="3476.A0A2P5D8F9"/>
<dbReference type="EMBL" id="JXTB01000055">
    <property type="protein sequence ID" value="PON69565.1"/>
    <property type="molecule type" value="Genomic_DNA"/>
</dbReference>